<evidence type="ECO:0000256" key="4">
    <source>
        <dbReference type="ARBA" id="ARBA00022729"/>
    </source>
</evidence>
<evidence type="ECO:0000256" key="7">
    <source>
        <dbReference type="ARBA" id="ARBA00023288"/>
    </source>
</evidence>
<keyword evidence="8" id="KW-0812">Transmembrane</keyword>
<feature type="domain" description="Spore germination GerAC-like C-terminal" evidence="9">
    <location>
        <begin position="263"/>
        <end position="416"/>
    </location>
</feature>
<dbReference type="InterPro" id="IPR038501">
    <property type="entry name" value="Spore_GerAC_C_sf"/>
</dbReference>
<evidence type="ECO:0000256" key="5">
    <source>
        <dbReference type="ARBA" id="ARBA00023136"/>
    </source>
</evidence>
<name>A0ABT4EUG7_9BACI</name>
<keyword evidence="3" id="KW-0309">Germination</keyword>
<dbReference type="InterPro" id="IPR057336">
    <property type="entry name" value="GerAC_N"/>
</dbReference>
<dbReference type="PANTHER" id="PTHR35789">
    <property type="entry name" value="SPORE GERMINATION PROTEIN B3"/>
    <property type="match status" value="1"/>
</dbReference>
<dbReference type="Gene3D" id="3.30.300.210">
    <property type="entry name" value="Nutrient germinant receptor protein C, domain 3"/>
    <property type="match status" value="1"/>
</dbReference>
<evidence type="ECO:0000256" key="8">
    <source>
        <dbReference type="SAM" id="Phobius"/>
    </source>
</evidence>
<dbReference type="InterPro" id="IPR046953">
    <property type="entry name" value="Spore_GerAC-like_C"/>
</dbReference>
<keyword evidence="8" id="KW-1133">Transmembrane helix</keyword>
<evidence type="ECO:0000256" key="3">
    <source>
        <dbReference type="ARBA" id="ARBA00022544"/>
    </source>
</evidence>
<feature type="transmembrane region" description="Helical" evidence="8">
    <location>
        <begin position="12"/>
        <end position="31"/>
    </location>
</feature>
<dbReference type="RefSeq" id="WP_268639289.1">
    <property type="nucleotide sequence ID" value="NZ_JAMDLZ010000042.1"/>
</dbReference>
<sequence length="432" mass="49249">MSKQPFFKRLNVAILNFSLLIILSFFVQAIYKTPLNHTEFLKVGIKKMKKTITLIVSLTAALLLSGCWDVTEPQRMYYIDGIGIDYKDGQYEIYMQIINFANVAKSEGPTPQAAPSEIGFAKGKTMEEAFFNLYRSIDQKVFWGHMTFILFSEDALKNENSIPVVDSFLRHRATRYQILAFVTKEPIKEVLLITPILNKSLTASKLSNPLHTKELNTYVEPVDLRKLIIFLNEPSHEVNLPLVSINKNWETMDKPTSETALTGFGIVSKNGFKGYLNDGDARGIQWMYHKKTRGDVTFKLDNKEKEYLTVDLEKLSTTITPIVKNNEVTFEAEIKLNAIINGFKGKVSTDEIREGIIKEVTKDIKKSYEAGIQLDVDVFRLSEQLYRKNIKVWKKIQKDGKIPLTADSLSKIKVTVNKVNPGRKTFAETIKE</sequence>
<gene>
    <name evidence="11" type="ORF">M5W82_20765</name>
</gene>
<keyword evidence="7" id="KW-0449">Lipoprotein</keyword>
<organism evidence="11 12">
    <name type="scientific">Lysinibacillus xylanilyticus</name>
    <dbReference type="NCBI Taxonomy" id="582475"/>
    <lineage>
        <taxon>Bacteria</taxon>
        <taxon>Bacillati</taxon>
        <taxon>Bacillota</taxon>
        <taxon>Bacilli</taxon>
        <taxon>Bacillales</taxon>
        <taxon>Bacillaceae</taxon>
        <taxon>Lysinibacillus</taxon>
    </lineage>
</organism>
<evidence type="ECO:0000313" key="11">
    <source>
        <dbReference type="EMBL" id="MCY9549317.1"/>
    </source>
</evidence>
<feature type="domain" description="Spore germination protein N-terminal" evidence="10">
    <location>
        <begin position="69"/>
        <end position="245"/>
    </location>
</feature>
<dbReference type="Pfam" id="PF05504">
    <property type="entry name" value="Spore_GerAC"/>
    <property type="match status" value="1"/>
</dbReference>
<feature type="transmembrane region" description="Helical" evidence="8">
    <location>
        <begin position="51"/>
        <end position="70"/>
    </location>
</feature>
<evidence type="ECO:0000259" key="9">
    <source>
        <dbReference type="Pfam" id="PF05504"/>
    </source>
</evidence>
<comment type="caution">
    <text evidence="11">The sequence shown here is derived from an EMBL/GenBank/DDBJ whole genome shotgun (WGS) entry which is preliminary data.</text>
</comment>
<evidence type="ECO:0000256" key="1">
    <source>
        <dbReference type="ARBA" id="ARBA00004635"/>
    </source>
</evidence>
<evidence type="ECO:0000259" key="10">
    <source>
        <dbReference type="Pfam" id="PF25198"/>
    </source>
</evidence>
<dbReference type="Pfam" id="PF25198">
    <property type="entry name" value="Spore_GerAC_N"/>
    <property type="match status" value="1"/>
</dbReference>
<proteinExistence type="inferred from homology"/>
<accession>A0ABT4EUG7</accession>
<keyword evidence="12" id="KW-1185">Reference proteome</keyword>
<dbReference type="EMBL" id="JAMDLZ010000042">
    <property type="protein sequence ID" value="MCY9549317.1"/>
    <property type="molecule type" value="Genomic_DNA"/>
</dbReference>
<protein>
    <submittedName>
        <fullName evidence="11">Ger(X)C family spore germination protein</fullName>
    </submittedName>
</protein>
<evidence type="ECO:0000256" key="2">
    <source>
        <dbReference type="ARBA" id="ARBA00007886"/>
    </source>
</evidence>
<keyword evidence="5 8" id="KW-0472">Membrane</keyword>
<dbReference type="Proteomes" id="UP001527052">
    <property type="component" value="Unassembled WGS sequence"/>
</dbReference>
<dbReference type="InterPro" id="IPR008844">
    <property type="entry name" value="Spore_GerAC-like"/>
</dbReference>
<evidence type="ECO:0000313" key="12">
    <source>
        <dbReference type="Proteomes" id="UP001527052"/>
    </source>
</evidence>
<comment type="similarity">
    <text evidence="2">Belongs to the GerABKC lipoprotein family.</text>
</comment>
<evidence type="ECO:0000256" key="6">
    <source>
        <dbReference type="ARBA" id="ARBA00023139"/>
    </source>
</evidence>
<comment type="subcellular location">
    <subcellularLocation>
        <location evidence="1">Membrane</location>
        <topology evidence="1">Lipid-anchor</topology>
    </subcellularLocation>
</comment>
<keyword evidence="6" id="KW-0564">Palmitate</keyword>
<reference evidence="11 12" key="1">
    <citation type="submission" date="2022-05" db="EMBL/GenBank/DDBJ databases">
        <title>Genome Sequencing of Bee-Associated Microbes.</title>
        <authorList>
            <person name="Dunlap C."/>
        </authorList>
    </citation>
    <scope>NUCLEOTIDE SEQUENCE [LARGE SCALE GENOMIC DNA]</scope>
    <source>
        <strain evidence="11 12">NRRL BD-083</strain>
    </source>
</reference>
<dbReference type="PANTHER" id="PTHR35789:SF1">
    <property type="entry name" value="SPORE GERMINATION PROTEIN B3"/>
    <property type="match status" value="1"/>
</dbReference>
<keyword evidence="4" id="KW-0732">Signal</keyword>
<dbReference type="NCBIfam" id="TIGR02887">
    <property type="entry name" value="spore_ger_x_C"/>
    <property type="match status" value="1"/>
</dbReference>